<evidence type="ECO:0000313" key="5">
    <source>
        <dbReference type="Proteomes" id="UP000288805"/>
    </source>
</evidence>
<proteinExistence type="predicted"/>
<name>A0A438CL57_VITVI</name>
<evidence type="ECO:0000256" key="2">
    <source>
        <dbReference type="ARBA" id="ARBA00034629"/>
    </source>
</evidence>
<feature type="region of interest" description="Disordered" evidence="3">
    <location>
        <begin position="140"/>
        <end position="167"/>
    </location>
</feature>
<comment type="caution">
    <text evidence="4">The sequence shown here is derived from an EMBL/GenBank/DDBJ whole genome shotgun (WGS) entry which is preliminary data.</text>
</comment>
<protein>
    <submittedName>
        <fullName evidence="4">Inositol hexakisphosphate and diphosphoinositol-pentakisphosphate kinase VIP2</fullName>
    </submittedName>
</protein>
<dbReference type="EMBL" id="QGNW01002183">
    <property type="protein sequence ID" value="RVW23946.1"/>
    <property type="molecule type" value="Genomic_DNA"/>
</dbReference>
<dbReference type="Proteomes" id="UP000288805">
    <property type="component" value="Unassembled WGS sequence"/>
</dbReference>
<keyword evidence="4" id="KW-0418">Kinase</keyword>
<sequence>MYGIPIPRYALVNREVPCQELDYFVEEEDFVEVHGNRFWKPFVEKPVDGDDHSIMIYYPSSAGGGMKELFRKVGNRSSEFHPEVYTVGPEYAHAEARKSPVVDGVVMRNPDGKEVRYPVLLTPTEKQMARDVCLAFRQAKGERMERESEDDEGGFREEKRSRRKRKEGRFGVESKIFEIGVEEKQGKTQIVIEESKGGVSSWGR</sequence>
<comment type="catalytic activity">
    <reaction evidence="2">
        <text>1D-myo-inositol hexakisphosphate + ATP = 1-diphospho-1D-myo-inositol 2,3,4,5,6-pentakisphosphate + ADP</text>
        <dbReference type="Rhea" id="RHEA:37459"/>
        <dbReference type="ChEBI" id="CHEBI:30616"/>
        <dbReference type="ChEBI" id="CHEBI:58130"/>
        <dbReference type="ChEBI" id="CHEBI:74946"/>
        <dbReference type="ChEBI" id="CHEBI:456216"/>
        <dbReference type="EC" id="2.7.4.24"/>
    </reaction>
    <physiologicalReaction direction="left-to-right" evidence="2">
        <dbReference type="Rhea" id="RHEA:37460"/>
    </physiologicalReaction>
</comment>
<dbReference type="PANTHER" id="PTHR12750">
    <property type="entry name" value="DIPHOSPHOINOSITOL PENTAKISPHOSPHATE KINASE"/>
    <property type="match status" value="1"/>
</dbReference>
<evidence type="ECO:0000313" key="4">
    <source>
        <dbReference type="EMBL" id="RVW23946.1"/>
    </source>
</evidence>
<dbReference type="AlphaFoldDB" id="A0A438CL57"/>
<reference evidence="4 5" key="1">
    <citation type="journal article" date="2018" name="PLoS Genet.">
        <title>Population sequencing reveals clonal diversity and ancestral inbreeding in the grapevine cultivar Chardonnay.</title>
        <authorList>
            <person name="Roach M.J."/>
            <person name="Johnson D.L."/>
            <person name="Bohlmann J."/>
            <person name="van Vuuren H.J."/>
            <person name="Jones S.J."/>
            <person name="Pretorius I.S."/>
            <person name="Schmidt S.A."/>
            <person name="Borneman A.R."/>
        </authorList>
    </citation>
    <scope>NUCLEOTIDE SEQUENCE [LARGE SCALE GENOMIC DNA]</scope>
    <source>
        <strain evidence="5">cv. Chardonnay</strain>
        <tissue evidence="4">Leaf</tissue>
    </source>
</reference>
<comment type="catalytic activity">
    <reaction evidence="1">
        <text>5-diphospho-1D-myo-inositol 1,2,3,4,6-pentakisphosphate + ATP + H(+) = 1,5-bis(diphospho)-1D-myo-inositol 2,3,4,6-tetrakisphosphate + ADP</text>
        <dbReference type="Rhea" id="RHEA:10276"/>
        <dbReference type="ChEBI" id="CHEBI:15378"/>
        <dbReference type="ChEBI" id="CHEBI:30616"/>
        <dbReference type="ChEBI" id="CHEBI:58628"/>
        <dbReference type="ChEBI" id="CHEBI:77983"/>
        <dbReference type="ChEBI" id="CHEBI:456216"/>
        <dbReference type="EC" id="2.7.4.24"/>
    </reaction>
    <physiologicalReaction direction="left-to-right" evidence="1">
        <dbReference type="Rhea" id="RHEA:10277"/>
    </physiologicalReaction>
</comment>
<accession>A0A438CL57</accession>
<dbReference type="GO" id="GO:0000829">
    <property type="term" value="F:diphosphoinositol pentakisphosphate kinase activity"/>
    <property type="evidence" value="ECO:0007669"/>
    <property type="project" value="InterPro"/>
</dbReference>
<keyword evidence="4" id="KW-0808">Transferase</keyword>
<organism evidence="4 5">
    <name type="scientific">Vitis vinifera</name>
    <name type="common">Grape</name>
    <dbReference type="NCBI Taxonomy" id="29760"/>
    <lineage>
        <taxon>Eukaryota</taxon>
        <taxon>Viridiplantae</taxon>
        <taxon>Streptophyta</taxon>
        <taxon>Embryophyta</taxon>
        <taxon>Tracheophyta</taxon>
        <taxon>Spermatophyta</taxon>
        <taxon>Magnoliopsida</taxon>
        <taxon>eudicotyledons</taxon>
        <taxon>Gunneridae</taxon>
        <taxon>Pentapetalae</taxon>
        <taxon>rosids</taxon>
        <taxon>Vitales</taxon>
        <taxon>Vitaceae</taxon>
        <taxon>Viteae</taxon>
        <taxon>Vitis</taxon>
    </lineage>
</organism>
<evidence type="ECO:0000256" key="3">
    <source>
        <dbReference type="SAM" id="MobiDB-lite"/>
    </source>
</evidence>
<dbReference type="Gene3D" id="3.30.470.20">
    <property type="entry name" value="ATP-grasp fold, B domain"/>
    <property type="match status" value="2"/>
</dbReference>
<dbReference type="PANTHER" id="PTHR12750:SF9">
    <property type="entry name" value="INOSITOL HEXAKISPHOSPHATE AND DIPHOSPHOINOSITOL-PENTAKISPHOSPHATE KINASE"/>
    <property type="match status" value="1"/>
</dbReference>
<gene>
    <name evidence="4" type="primary">VIP2_1</name>
    <name evidence="4" type="ORF">CK203_082574</name>
</gene>
<dbReference type="InterPro" id="IPR037446">
    <property type="entry name" value="His_Pase_VIP1"/>
</dbReference>
<evidence type="ECO:0000256" key="1">
    <source>
        <dbReference type="ARBA" id="ARBA00033696"/>
    </source>
</evidence>